<keyword evidence="10" id="KW-0012">Acyltransferase</keyword>
<gene>
    <name evidence="9" type="ORF">AMOL_1968</name>
    <name evidence="10" type="ORF">CPU12_04145</name>
</gene>
<evidence type="ECO:0000256" key="1">
    <source>
        <dbReference type="ARBA" id="ARBA00004651"/>
    </source>
</evidence>
<feature type="transmembrane region" description="Helical" evidence="7">
    <location>
        <begin position="226"/>
        <end position="248"/>
    </location>
</feature>
<evidence type="ECO:0000256" key="5">
    <source>
        <dbReference type="ARBA" id="ARBA00022989"/>
    </source>
</evidence>
<feature type="transmembrane region" description="Helical" evidence="7">
    <location>
        <begin position="286"/>
        <end position="311"/>
    </location>
</feature>
<dbReference type="PANTHER" id="PTHR30489:SF0">
    <property type="entry name" value="LIPOPROTEIN-RELEASING SYSTEM TRANSMEMBRANE PROTEIN LOLE"/>
    <property type="match status" value="1"/>
</dbReference>
<sequence length="366" mass="42269">MLSRNFIDYSIKLLLKDKTEYFFSFIIFTFIVFILSAVLFISDSIKYDLLSTLGNHDQIIVTNTKSGKYFPLNENHINIILQLNGVENVQGKVDGYYNFSQSSRLIHLVADDSLSDDEIIVSKDIKQLFEKFHYDKEFNFLTLDGTLTKKIKSVIDSNIFSSNTIFANSDVTREILQMNDEQYSYLSVYVPNDNEVEFLARKIMDIFPNTKAISKSQLQSDYRQIFYYKGGIFMILYIVAMLAFFILLKNQVSSVLTEQKKQIAILRSIGFSIKDIISLKFIQNSVIALGSYFIGVLASYIFVFIFDAPIVKNIFLGEQMENIIFTPTVDFRMLFLIFLFTVIPFLAFIIIPSWKVAIEDISEIMK</sequence>
<dbReference type="InterPro" id="IPR051447">
    <property type="entry name" value="Lipoprotein-release_system"/>
</dbReference>
<evidence type="ECO:0000256" key="7">
    <source>
        <dbReference type="SAM" id="Phobius"/>
    </source>
</evidence>
<feature type="transmembrane region" description="Helical" evidence="7">
    <location>
        <begin position="331"/>
        <end position="351"/>
    </location>
</feature>
<evidence type="ECO:0000256" key="6">
    <source>
        <dbReference type="ARBA" id="ARBA00023136"/>
    </source>
</evidence>
<evidence type="ECO:0000256" key="4">
    <source>
        <dbReference type="ARBA" id="ARBA00022692"/>
    </source>
</evidence>
<protein>
    <submittedName>
        <fullName evidence="9">ABC transporter, permease protein, FtsX/LolE family</fullName>
    </submittedName>
    <submittedName>
        <fullName evidence="10">Acyl-ACP--UDP-N-acetylglucosamine O-acyltransferase</fullName>
    </submittedName>
</protein>
<dbReference type="EMBL" id="NXFY01000004">
    <property type="protein sequence ID" value="PHO18758.1"/>
    <property type="molecule type" value="Genomic_DNA"/>
</dbReference>
<dbReference type="Pfam" id="PF02687">
    <property type="entry name" value="FtsX"/>
    <property type="match status" value="1"/>
</dbReference>
<evidence type="ECO:0000256" key="2">
    <source>
        <dbReference type="ARBA" id="ARBA00005236"/>
    </source>
</evidence>
<evidence type="ECO:0000256" key="3">
    <source>
        <dbReference type="ARBA" id="ARBA00022475"/>
    </source>
</evidence>
<dbReference type="Proteomes" id="UP000262712">
    <property type="component" value="Chromosome"/>
</dbReference>
<evidence type="ECO:0000313" key="12">
    <source>
        <dbReference type="Proteomes" id="UP000262712"/>
    </source>
</evidence>
<dbReference type="PANTHER" id="PTHR30489">
    <property type="entry name" value="LIPOPROTEIN-RELEASING SYSTEM TRANSMEMBRANE PROTEIN LOLE"/>
    <property type="match status" value="1"/>
</dbReference>
<proteinExistence type="inferred from homology"/>
<dbReference type="KEGG" id="amol:AMOL_1968"/>
<evidence type="ECO:0000313" key="11">
    <source>
        <dbReference type="Proteomes" id="UP000221222"/>
    </source>
</evidence>
<evidence type="ECO:0000313" key="9">
    <source>
        <dbReference type="EMBL" id="AXX92928.1"/>
    </source>
</evidence>
<dbReference type="RefSeq" id="WP_099341816.1">
    <property type="nucleotide sequence ID" value="NZ_CP032098.1"/>
</dbReference>
<dbReference type="GO" id="GO:0098797">
    <property type="term" value="C:plasma membrane protein complex"/>
    <property type="evidence" value="ECO:0007669"/>
    <property type="project" value="TreeGrafter"/>
</dbReference>
<dbReference type="GO" id="GO:0044874">
    <property type="term" value="P:lipoprotein localization to outer membrane"/>
    <property type="evidence" value="ECO:0007669"/>
    <property type="project" value="TreeGrafter"/>
</dbReference>
<dbReference type="Proteomes" id="UP000221222">
    <property type="component" value="Unassembled WGS sequence"/>
</dbReference>
<dbReference type="EMBL" id="CP032098">
    <property type="protein sequence ID" value="AXX92928.1"/>
    <property type="molecule type" value="Genomic_DNA"/>
</dbReference>
<keyword evidence="3" id="KW-1003">Cell membrane</keyword>
<dbReference type="InterPro" id="IPR003838">
    <property type="entry name" value="ABC3_permease_C"/>
</dbReference>
<reference evidence="10 11" key="1">
    <citation type="submission" date="2017-09" db="EMBL/GenBank/DDBJ databases">
        <title>Arcobacter canalis sp. nov., a new species isolated from a water canal contaminated with urban sewage.</title>
        <authorList>
            <person name="Perez-Cataluna A."/>
            <person name="Salas-Masso N."/>
            <person name="Figueras M.J."/>
        </authorList>
    </citation>
    <scope>NUCLEOTIDE SEQUENCE [LARGE SCALE GENOMIC DNA]</scope>
    <source>
        <strain evidence="10 11">F98-3</strain>
    </source>
</reference>
<dbReference type="GO" id="GO:0016746">
    <property type="term" value="F:acyltransferase activity"/>
    <property type="evidence" value="ECO:0007669"/>
    <property type="project" value="UniProtKB-KW"/>
</dbReference>
<keyword evidence="10" id="KW-0808">Transferase</keyword>
<comment type="similarity">
    <text evidence="2">Belongs to the ABC-4 integral membrane protein family. LolC/E subfamily.</text>
</comment>
<feature type="transmembrane region" description="Helical" evidence="7">
    <location>
        <begin position="21"/>
        <end position="41"/>
    </location>
</feature>
<feature type="domain" description="ABC3 transporter permease C-terminal" evidence="8">
    <location>
        <begin position="235"/>
        <end position="357"/>
    </location>
</feature>
<name>A0A2G1DJT1_9BACT</name>
<keyword evidence="11" id="KW-1185">Reference proteome</keyword>
<evidence type="ECO:0000259" key="8">
    <source>
        <dbReference type="Pfam" id="PF02687"/>
    </source>
</evidence>
<reference evidence="9 12" key="2">
    <citation type="submission" date="2018-08" db="EMBL/GenBank/DDBJ databases">
        <title>Complete genome of the Arcobacter molluscorum type strain LMG 25693.</title>
        <authorList>
            <person name="Miller W.G."/>
            <person name="Yee E."/>
            <person name="Bono J.L."/>
        </authorList>
    </citation>
    <scope>NUCLEOTIDE SEQUENCE [LARGE SCALE GENOMIC DNA]</scope>
    <source>
        <strain evidence="9 12">CECT 7696</strain>
    </source>
</reference>
<accession>A0A2G1DJT1</accession>
<comment type="subcellular location">
    <subcellularLocation>
        <location evidence="1">Cell membrane</location>
        <topology evidence="1">Multi-pass membrane protein</topology>
    </subcellularLocation>
</comment>
<keyword evidence="5 7" id="KW-1133">Transmembrane helix</keyword>
<evidence type="ECO:0000313" key="10">
    <source>
        <dbReference type="EMBL" id="PHO18758.1"/>
    </source>
</evidence>
<keyword evidence="4 7" id="KW-0812">Transmembrane</keyword>
<keyword evidence="6 7" id="KW-0472">Membrane</keyword>
<organism evidence="10 11">
    <name type="scientific">Malaciobacter molluscorum LMG 25693</name>
    <dbReference type="NCBI Taxonomy" id="870501"/>
    <lineage>
        <taxon>Bacteria</taxon>
        <taxon>Pseudomonadati</taxon>
        <taxon>Campylobacterota</taxon>
        <taxon>Epsilonproteobacteria</taxon>
        <taxon>Campylobacterales</taxon>
        <taxon>Arcobacteraceae</taxon>
        <taxon>Malaciobacter</taxon>
    </lineage>
</organism>
<dbReference type="AlphaFoldDB" id="A0A2G1DJT1"/>